<evidence type="ECO:0000313" key="2">
    <source>
        <dbReference type="EMBL" id="EKD25573.1"/>
    </source>
</evidence>
<evidence type="ECO:0008006" key="3">
    <source>
        <dbReference type="Google" id="ProtNLM"/>
    </source>
</evidence>
<gene>
    <name evidence="2" type="ORF">ACD_80C00013G0003</name>
</gene>
<dbReference type="EMBL" id="AMFJ01036020">
    <property type="protein sequence ID" value="EKD25573.1"/>
    <property type="molecule type" value="Genomic_DNA"/>
</dbReference>
<accession>K1XZ18</accession>
<comment type="caution">
    <text evidence="2">The sequence shown here is derived from an EMBL/GenBank/DDBJ whole genome shotgun (WGS) entry which is preliminary data.</text>
</comment>
<keyword evidence="1" id="KW-0812">Transmembrane</keyword>
<organism evidence="2">
    <name type="scientific">uncultured bacterium</name>
    <name type="common">gcode 4</name>
    <dbReference type="NCBI Taxonomy" id="1234023"/>
    <lineage>
        <taxon>Bacteria</taxon>
        <taxon>environmental samples</taxon>
    </lineage>
</organism>
<protein>
    <recommendedName>
        <fullName evidence="3">DUF304 domain-containing protein</fullName>
    </recommendedName>
</protein>
<evidence type="ECO:0000256" key="1">
    <source>
        <dbReference type="SAM" id="Phobius"/>
    </source>
</evidence>
<keyword evidence="1" id="KW-1133">Transmembrane helix</keyword>
<reference evidence="2" key="1">
    <citation type="journal article" date="2012" name="Science">
        <title>Fermentation, hydrogen, and sulfur metabolism in multiple uncultivated bacterial phyla.</title>
        <authorList>
            <person name="Wrighton K.C."/>
            <person name="Thomas B.C."/>
            <person name="Sharon I."/>
            <person name="Miller C.S."/>
            <person name="Castelle C.J."/>
            <person name="VerBerkmoes N.C."/>
            <person name="Wilkins M.J."/>
            <person name="Hettich R.L."/>
            <person name="Lipton M.S."/>
            <person name="Williams K.H."/>
            <person name="Long P.E."/>
            <person name="Banfield J.F."/>
        </authorList>
    </citation>
    <scope>NUCLEOTIDE SEQUENCE [LARGE SCALE GENOMIC DNA]</scope>
</reference>
<feature type="transmembrane region" description="Helical" evidence="1">
    <location>
        <begin position="68"/>
        <end position="88"/>
    </location>
</feature>
<name>K1XZ18_9BACT</name>
<feature type="transmembrane region" description="Helical" evidence="1">
    <location>
        <begin position="42"/>
        <end position="62"/>
    </location>
</feature>
<keyword evidence="1" id="KW-0472">Membrane</keyword>
<dbReference type="AlphaFoldDB" id="K1XZ18"/>
<proteinExistence type="predicted"/>
<sequence length="192" mass="22791">MRIFSNFDTKLRQKTFQEYQQKYGHENVICFWRSKLYRMYKVISPLLGVILFTILGLMFFYRWLHGDYFNYIIAIILIADIMFLFPVIDKFIDYKMDFIVVIPNAIMMYDQGALFRRNIKTISTQSIKAIAIQKSSLLYSIFDNGDLIILSEGDSEHEGEMILRWIPRPEKRRNQIVKIIGLDLKANQNPKI</sequence>